<dbReference type="PANTHER" id="PTHR33930">
    <property type="entry name" value="ALKYL HYDROPEROXIDE REDUCTASE AHPD"/>
    <property type="match status" value="1"/>
</dbReference>
<dbReference type="InterPro" id="IPR003779">
    <property type="entry name" value="CMD-like"/>
</dbReference>
<keyword evidence="4" id="KW-1185">Reference proteome</keyword>
<feature type="compositionally biased region" description="Polar residues" evidence="1">
    <location>
        <begin position="12"/>
        <end position="21"/>
    </location>
</feature>
<sequence length="144" mass="16132">MSRHVRRLTAMATEQPQTDVEQQMTDTFGQVPPPLGTIPEDDAASEWPFFEKYTVGESEIPAKYRELMGLAVAANIKCPYCAHFHRHAAQMHGATDAELEETYALSSLTSRYSAMLHAQEYDLDQFKVEIAQISDHLQSAAGEE</sequence>
<reference evidence="3" key="1">
    <citation type="submission" date="2021-06" db="EMBL/GenBank/DDBJ databases">
        <title>Halomicroarcula sp. F24A a new haloarchaeum isolated from saline soil.</title>
        <authorList>
            <person name="Duran-Viseras A."/>
            <person name="Sanchez-Porro C."/>
            <person name="Ventosa A."/>
        </authorList>
    </citation>
    <scope>NUCLEOTIDE SEQUENCE</scope>
    <source>
        <strain evidence="3">F24A</strain>
    </source>
</reference>
<dbReference type="InterPro" id="IPR004675">
    <property type="entry name" value="AhpD_core"/>
</dbReference>
<evidence type="ECO:0000259" key="2">
    <source>
        <dbReference type="Pfam" id="PF02627"/>
    </source>
</evidence>
<evidence type="ECO:0000313" key="4">
    <source>
        <dbReference type="Proteomes" id="UP000783863"/>
    </source>
</evidence>
<proteinExistence type="predicted"/>
<dbReference type="GO" id="GO:0051920">
    <property type="term" value="F:peroxiredoxin activity"/>
    <property type="evidence" value="ECO:0007669"/>
    <property type="project" value="InterPro"/>
</dbReference>
<dbReference type="EMBL" id="RKLQ01000001">
    <property type="protein sequence ID" value="MBX0302707.1"/>
    <property type="molecule type" value="Genomic_DNA"/>
</dbReference>
<gene>
    <name evidence="3" type="ORF">EGD98_03365</name>
</gene>
<protein>
    <submittedName>
        <fullName evidence="3">Carboxymuconolactone decarboxylase family protein</fullName>
    </submittedName>
</protein>
<dbReference type="InterPro" id="IPR029032">
    <property type="entry name" value="AhpD-like"/>
</dbReference>
<feature type="domain" description="Carboxymuconolactone decarboxylase-like" evidence="2">
    <location>
        <begin position="51"/>
        <end position="118"/>
    </location>
</feature>
<comment type="caution">
    <text evidence="3">The sequence shown here is derived from an EMBL/GenBank/DDBJ whole genome shotgun (WGS) entry which is preliminary data.</text>
</comment>
<dbReference type="Pfam" id="PF02627">
    <property type="entry name" value="CMD"/>
    <property type="match status" value="1"/>
</dbReference>
<feature type="region of interest" description="Disordered" evidence="1">
    <location>
        <begin position="1"/>
        <end position="21"/>
    </location>
</feature>
<accession>A0A8J7YC52</accession>
<evidence type="ECO:0000313" key="3">
    <source>
        <dbReference type="EMBL" id="MBX0302707.1"/>
    </source>
</evidence>
<evidence type="ECO:0000256" key="1">
    <source>
        <dbReference type="SAM" id="MobiDB-lite"/>
    </source>
</evidence>
<dbReference type="NCBIfam" id="TIGR00778">
    <property type="entry name" value="ahpD_dom"/>
    <property type="match status" value="1"/>
</dbReference>
<dbReference type="SUPFAM" id="SSF69118">
    <property type="entry name" value="AhpD-like"/>
    <property type="match status" value="1"/>
</dbReference>
<name>A0A8J7YC52_9EURY</name>
<dbReference type="Proteomes" id="UP000783863">
    <property type="component" value="Unassembled WGS sequence"/>
</dbReference>
<dbReference type="Gene3D" id="1.20.1290.10">
    <property type="entry name" value="AhpD-like"/>
    <property type="match status" value="1"/>
</dbReference>
<dbReference type="RefSeq" id="WP_220586941.1">
    <property type="nucleotide sequence ID" value="NZ_RKLQ01000001.1"/>
</dbReference>
<dbReference type="PANTHER" id="PTHR33930:SF2">
    <property type="entry name" value="BLR3452 PROTEIN"/>
    <property type="match status" value="1"/>
</dbReference>
<dbReference type="AlphaFoldDB" id="A0A8J7YC52"/>
<organism evidence="3 4">
    <name type="scientific">Haloarcula salinisoli</name>
    <dbReference type="NCBI Taxonomy" id="2487746"/>
    <lineage>
        <taxon>Archaea</taxon>
        <taxon>Methanobacteriati</taxon>
        <taxon>Methanobacteriota</taxon>
        <taxon>Stenosarchaea group</taxon>
        <taxon>Halobacteria</taxon>
        <taxon>Halobacteriales</taxon>
        <taxon>Haloarculaceae</taxon>
        <taxon>Haloarcula</taxon>
    </lineage>
</organism>